<comment type="similarity">
    <text evidence="2 6">Belongs to the 4-toluene sulfonate uptake permease (TSUP) (TC 2.A.102) family.</text>
</comment>
<dbReference type="AlphaFoldDB" id="H5UR05"/>
<evidence type="ECO:0000256" key="1">
    <source>
        <dbReference type="ARBA" id="ARBA00004141"/>
    </source>
</evidence>
<evidence type="ECO:0000256" key="3">
    <source>
        <dbReference type="ARBA" id="ARBA00022692"/>
    </source>
</evidence>
<evidence type="ECO:0000256" key="6">
    <source>
        <dbReference type="RuleBase" id="RU363041"/>
    </source>
</evidence>
<dbReference type="GO" id="GO:0005886">
    <property type="term" value="C:plasma membrane"/>
    <property type="evidence" value="ECO:0007669"/>
    <property type="project" value="UniProtKB-SubCell"/>
</dbReference>
<accession>H5UR05</accession>
<dbReference type="PANTHER" id="PTHR43701">
    <property type="entry name" value="MEMBRANE TRANSPORTER PROTEIN MJ0441-RELATED"/>
    <property type="match status" value="1"/>
</dbReference>
<dbReference type="Pfam" id="PF01925">
    <property type="entry name" value="TauE"/>
    <property type="match status" value="1"/>
</dbReference>
<feature type="transmembrane region" description="Helical" evidence="6">
    <location>
        <begin position="72"/>
        <end position="91"/>
    </location>
</feature>
<feature type="transmembrane region" description="Helical" evidence="6">
    <location>
        <begin position="97"/>
        <end position="118"/>
    </location>
</feature>
<evidence type="ECO:0000313" key="7">
    <source>
        <dbReference type="EMBL" id="GAB48163.1"/>
    </source>
</evidence>
<comment type="caution">
    <text evidence="7">The sequence shown here is derived from an EMBL/GenBank/DDBJ whole genome shotgun (WGS) entry which is preliminary data.</text>
</comment>
<feature type="transmembrane region" description="Helical" evidence="6">
    <location>
        <begin position="234"/>
        <end position="257"/>
    </location>
</feature>
<dbReference type="STRING" id="1089455.MOPEL_067_00120"/>
<dbReference type="EMBL" id="BAFE01000047">
    <property type="protein sequence ID" value="GAB48163.1"/>
    <property type="molecule type" value="Genomic_DNA"/>
</dbReference>
<keyword evidence="8" id="KW-1185">Reference proteome</keyword>
<dbReference type="eggNOG" id="COG0730">
    <property type="taxonomic scope" value="Bacteria"/>
</dbReference>
<name>H5UR05_9MICO</name>
<organism evidence="7 8">
    <name type="scientific">Mobilicoccus pelagius NBRC 104925</name>
    <dbReference type="NCBI Taxonomy" id="1089455"/>
    <lineage>
        <taxon>Bacteria</taxon>
        <taxon>Bacillati</taxon>
        <taxon>Actinomycetota</taxon>
        <taxon>Actinomycetes</taxon>
        <taxon>Micrococcales</taxon>
        <taxon>Dermatophilaceae</taxon>
        <taxon>Mobilicoccus</taxon>
    </lineage>
</organism>
<dbReference type="OrthoDB" id="45564at2"/>
<dbReference type="RefSeq" id="WP_009482061.1">
    <property type="nucleotide sequence ID" value="NZ_BAFE01000047.1"/>
</dbReference>
<keyword evidence="4 6" id="KW-1133">Transmembrane helix</keyword>
<reference evidence="7 8" key="1">
    <citation type="submission" date="2012-02" db="EMBL/GenBank/DDBJ databases">
        <title>Whole genome shotgun sequence of Mobilicoccus pelagius NBRC 104925.</title>
        <authorList>
            <person name="Yoshida Y."/>
            <person name="Hosoyama A."/>
            <person name="Tsuchikane K."/>
            <person name="Katsumata H."/>
            <person name="Yamazaki S."/>
            <person name="Fujita N."/>
        </authorList>
    </citation>
    <scope>NUCLEOTIDE SEQUENCE [LARGE SCALE GENOMIC DNA]</scope>
    <source>
        <strain evidence="7 8">NBRC 104925</strain>
    </source>
</reference>
<keyword evidence="3 6" id="KW-0812">Transmembrane</keyword>
<sequence>MIDHLLAFVAGIGAQLVDGSLGMGYGITATTLLLATGLTPALAGACSNVAQLGTTLSSGVSHHRVGNVDRRIVRRLSVTGGVGAFVGATVLSGLSTAAARPAMAALLCLLGAGVVLRFALRTPGVGTVGSERALRRRFLAPLGLVGGFVTATGGGGWGPVVTSTLLSTAPVAPRIVIGSVSASEFVVTVCASLGFFTGLGLAGLPWATIVALGLGGVVAAPVAARFAGKLPPQILGVVVGGLIVTLNLGAVLTWLGVRGGAAADVRVLAFAATVFVVAATARRHVLAERGAADVGTLVS</sequence>
<keyword evidence="5 6" id="KW-0472">Membrane</keyword>
<gene>
    <name evidence="7" type="ORF">MOPEL_067_00120</name>
</gene>
<proteinExistence type="inferred from homology"/>
<evidence type="ECO:0000256" key="2">
    <source>
        <dbReference type="ARBA" id="ARBA00009142"/>
    </source>
</evidence>
<evidence type="ECO:0000313" key="8">
    <source>
        <dbReference type="Proteomes" id="UP000004367"/>
    </source>
</evidence>
<dbReference type="Proteomes" id="UP000004367">
    <property type="component" value="Unassembled WGS sequence"/>
</dbReference>
<dbReference type="PANTHER" id="PTHR43701:SF12">
    <property type="entry name" value="MEMBRANE TRANSPORTER PROTEIN YTNM-RELATED"/>
    <property type="match status" value="1"/>
</dbReference>
<feature type="transmembrane region" description="Helical" evidence="6">
    <location>
        <begin position="203"/>
        <end position="222"/>
    </location>
</feature>
<feature type="transmembrane region" description="Helical" evidence="6">
    <location>
        <begin position="138"/>
        <end position="157"/>
    </location>
</feature>
<protein>
    <recommendedName>
        <fullName evidence="6">Probable membrane transporter protein</fullName>
    </recommendedName>
</protein>
<evidence type="ECO:0000256" key="5">
    <source>
        <dbReference type="ARBA" id="ARBA00023136"/>
    </source>
</evidence>
<dbReference type="InterPro" id="IPR051598">
    <property type="entry name" value="TSUP/Inactive_protease-like"/>
</dbReference>
<evidence type="ECO:0000256" key="4">
    <source>
        <dbReference type="ARBA" id="ARBA00022989"/>
    </source>
</evidence>
<comment type="subcellular location">
    <subcellularLocation>
        <location evidence="6">Cell membrane</location>
        <topology evidence="6">Multi-pass membrane protein</topology>
    </subcellularLocation>
    <subcellularLocation>
        <location evidence="1">Membrane</location>
        <topology evidence="1">Multi-pass membrane protein</topology>
    </subcellularLocation>
</comment>
<keyword evidence="6" id="KW-1003">Cell membrane</keyword>
<dbReference type="InterPro" id="IPR002781">
    <property type="entry name" value="TM_pro_TauE-like"/>
</dbReference>